<sequence>MLSYRTKISLPHILKFQHHPGSGSLYIVAEPATNTMWFLTSQVGKVNWLVGLKINIHESKLMGIGIPQVEVNIPANLIGSMYGDHGALDSSGSVSRHSLWNNIIRELGTLSLIVLFRITAAPIKLVLLKKKVNDAGTKDNTASVQS</sequence>
<gene>
    <name evidence="1" type="ORF">Tco_0937438</name>
</gene>
<reference evidence="1" key="1">
    <citation type="journal article" date="2022" name="Int. J. Mol. Sci.">
        <title>Draft Genome of Tanacetum Coccineum: Genomic Comparison of Closely Related Tanacetum-Family Plants.</title>
        <authorList>
            <person name="Yamashiro T."/>
            <person name="Shiraishi A."/>
            <person name="Nakayama K."/>
            <person name="Satake H."/>
        </authorList>
    </citation>
    <scope>NUCLEOTIDE SEQUENCE</scope>
</reference>
<protein>
    <submittedName>
        <fullName evidence="1">Uncharacterized protein</fullName>
    </submittedName>
</protein>
<proteinExistence type="predicted"/>
<accession>A0ABQ5DH20</accession>
<evidence type="ECO:0000313" key="1">
    <source>
        <dbReference type="EMBL" id="GJT37573.1"/>
    </source>
</evidence>
<reference evidence="1" key="2">
    <citation type="submission" date="2022-01" db="EMBL/GenBank/DDBJ databases">
        <authorList>
            <person name="Yamashiro T."/>
            <person name="Shiraishi A."/>
            <person name="Satake H."/>
            <person name="Nakayama K."/>
        </authorList>
    </citation>
    <scope>NUCLEOTIDE SEQUENCE</scope>
</reference>
<dbReference type="EMBL" id="BQNB010015234">
    <property type="protein sequence ID" value="GJT37573.1"/>
    <property type="molecule type" value="Genomic_DNA"/>
</dbReference>
<name>A0ABQ5DH20_9ASTR</name>
<dbReference type="Proteomes" id="UP001151760">
    <property type="component" value="Unassembled WGS sequence"/>
</dbReference>
<organism evidence="1 2">
    <name type="scientific">Tanacetum coccineum</name>
    <dbReference type="NCBI Taxonomy" id="301880"/>
    <lineage>
        <taxon>Eukaryota</taxon>
        <taxon>Viridiplantae</taxon>
        <taxon>Streptophyta</taxon>
        <taxon>Embryophyta</taxon>
        <taxon>Tracheophyta</taxon>
        <taxon>Spermatophyta</taxon>
        <taxon>Magnoliopsida</taxon>
        <taxon>eudicotyledons</taxon>
        <taxon>Gunneridae</taxon>
        <taxon>Pentapetalae</taxon>
        <taxon>asterids</taxon>
        <taxon>campanulids</taxon>
        <taxon>Asterales</taxon>
        <taxon>Asteraceae</taxon>
        <taxon>Asteroideae</taxon>
        <taxon>Anthemideae</taxon>
        <taxon>Anthemidinae</taxon>
        <taxon>Tanacetum</taxon>
    </lineage>
</organism>
<keyword evidence="2" id="KW-1185">Reference proteome</keyword>
<evidence type="ECO:0000313" key="2">
    <source>
        <dbReference type="Proteomes" id="UP001151760"/>
    </source>
</evidence>
<comment type="caution">
    <text evidence="1">The sequence shown here is derived from an EMBL/GenBank/DDBJ whole genome shotgun (WGS) entry which is preliminary data.</text>
</comment>